<dbReference type="InterPro" id="IPR036388">
    <property type="entry name" value="WH-like_DNA-bd_sf"/>
</dbReference>
<comment type="function">
    <text evidence="1">Component of the eukaryotic translation initiation factor 3 (eIF-3) complex, which is involved in protein synthesis of a specialized repertoire of mRNAs and, together with other initiation factors, stimulates binding of mRNA and methionyl-tRNAi to the 40S ribosome. The eIF-3 complex specifically targets and initiates translation of a subset of mRNAs involved in cell proliferation.</text>
</comment>
<dbReference type="Proteomes" id="UP001491310">
    <property type="component" value="Unassembled WGS sequence"/>
</dbReference>
<comment type="caution">
    <text evidence="3">The sequence shown here is derived from an EMBL/GenBank/DDBJ whole genome shotgun (WGS) entry which is preliminary data.</text>
</comment>
<name>A0ABR2YXZ7_9CHLO</name>
<dbReference type="EMBL" id="JALJOT010000003">
    <property type="protein sequence ID" value="KAK9916484.1"/>
    <property type="molecule type" value="Genomic_DNA"/>
</dbReference>
<dbReference type="Gene3D" id="1.25.40.250">
    <property type="entry name" value="ARM repeat, domain 1"/>
    <property type="match status" value="1"/>
</dbReference>
<evidence type="ECO:0000313" key="4">
    <source>
        <dbReference type="Proteomes" id="UP001491310"/>
    </source>
</evidence>
<protein>
    <recommendedName>
        <fullName evidence="1">Eukaryotic translation initiation factor 3 subunit K</fullName>
        <shortName evidence="1">eIF3k</shortName>
    </recommendedName>
    <alternativeName>
        <fullName evidence="1">eIF-3 p25</fullName>
    </alternativeName>
</protein>
<keyword evidence="1" id="KW-0396">Initiation factor</keyword>
<dbReference type="SUPFAM" id="SSF48371">
    <property type="entry name" value="ARM repeat"/>
    <property type="match status" value="1"/>
</dbReference>
<evidence type="ECO:0000313" key="3">
    <source>
        <dbReference type="EMBL" id="KAK9916484.1"/>
    </source>
</evidence>
<dbReference type="InterPro" id="IPR016020">
    <property type="entry name" value="Transl_init_fac_sub12_N_euk"/>
</dbReference>
<reference evidence="3 4" key="1">
    <citation type="journal article" date="2024" name="Nat. Commun.">
        <title>Phylogenomics reveals the evolutionary origins of lichenization in chlorophyte algae.</title>
        <authorList>
            <person name="Puginier C."/>
            <person name="Libourel C."/>
            <person name="Otte J."/>
            <person name="Skaloud P."/>
            <person name="Haon M."/>
            <person name="Grisel S."/>
            <person name="Petersen M."/>
            <person name="Berrin J.G."/>
            <person name="Delaux P.M."/>
            <person name="Dal Grande F."/>
            <person name="Keller J."/>
        </authorList>
    </citation>
    <scope>NUCLEOTIDE SEQUENCE [LARGE SCALE GENOMIC DNA]</scope>
    <source>
        <strain evidence="3 4">SAG 216-7</strain>
    </source>
</reference>
<keyword evidence="1" id="KW-0963">Cytoplasm</keyword>
<dbReference type="InterPro" id="IPR033464">
    <property type="entry name" value="CSN8_PSD8_EIF3K"/>
</dbReference>
<sequence length="220" mass="24365">MSSETKATFIGAAGYDPNRLSQLEENVSDQVKNGNYDTNANLALFRLYNFAPEKANIQAMATVLIKAQMQLPNHDFAQLLHLIPERLQEEQPLAALIALTQHLEGARFQAYWQAADSCREILASVPGYYDAIRAYIVLAISSTCQKFSKQLLGECLMLDGPALTKLIEEHKGWAETKAKNGREIVNFPKIEQSATRTQGTAQGGMKIDMAQLGLLLQTVH</sequence>
<evidence type="ECO:0000259" key="2">
    <source>
        <dbReference type="Pfam" id="PF10075"/>
    </source>
</evidence>
<accession>A0ABR2YXZ7</accession>
<comment type="subcellular location">
    <subcellularLocation>
        <location evidence="1">Cytoplasm</location>
    </subcellularLocation>
</comment>
<gene>
    <name evidence="3" type="ORF">WJX75_003234</name>
</gene>
<organism evidence="3 4">
    <name type="scientific">Coccomyxa subellipsoidea</name>
    <dbReference type="NCBI Taxonomy" id="248742"/>
    <lineage>
        <taxon>Eukaryota</taxon>
        <taxon>Viridiplantae</taxon>
        <taxon>Chlorophyta</taxon>
        <taxon>core chlorophytes</taxon>
        <taxon>Trebouxiophyceae</taxon>
        <taxon>Trebouxiophyceae incertae sedis</taxon>
        <taxon>Coccomyxaceae</taxon>
        <taxon>Coccomyxa</taxon>
    </lineage>
</organism>
<dbReference type="InterPro" id="IPR009374">
    <property type="entry name" value="eIF3k"/>
</dbReference>
<dbReference type="PANTHER" id="PTHR13022:SF0">
    <property type="entry name" value="EUKARYOTIC TRANSLATION INITIATION FACTOR 3 SUBUNIT K"/>
    <property type="match status" value="1"/>
</dbReference>
<dbReference type="HAMAP" id="MF_03010">
    <property type="entry name" value="eIF3k"/>
    <property type="match status" value="1"/>
</dbReference>
<dbReference type="InterPro" id="IPR016024">
    <property type="entry name" value="ARM-type_fold"/>
</dbReference>
<dbReference type="PANTHER" id="PTHR13022">
    <property type="entry name" value="EUKARYOTIC TRANSLATION INITIATION FACTOR 3 SUBUNIT 11"/>
    <property type="match status" value="1"/>
</dbReference>
<comment type="similarity">
    <text evidence="1">Belongs to the eIF-3 subunit K family.</text>
</comment>
<dbReference type="Pfam" id="PF10075">
    <property type="entry name" value="CSN8_PSD8_EIF3K"/>
    <property type="match status" value="1"/>
</dbReference>
<dbReference type="Gene3D" id="1.10.10.10">
    <property type="entry name" value="Winged helix-like DNA-binding domain superfamily/Winged helix DNA-binding domain"/>
    <property type="match status" value="1"/>
</dbReference>
<comment type="subunit">
    <text evidence="1">Component of the eukaryotic translation initiation factor 3 (eIF-3) complex.</text>
</comment>
<keyword evidence="1" id="KW-0648">Protein biosynthesis</keyword>
<proteinExistence type="inferred from homology"/>
<keyword evidence="4" id="KW-1185">Reference proteome</keyword>
<feature type="domain" description="CSN8/PSMD8/EIF3K" evidence="2">
    <location>
        <begin position="57"/>
        <end position="189"/>
    </location>
</feature>
<evidence type="ECO:0000256" key="1">
    <source>
        <dbReference type="HAMAP-Rule" id="MF_03010"/>
    </source>
</evidence>